<accession>F5XE21</accession>
<dbReference type="AlphaFoldDB" id="F5XE21"/>
<dbReference type="PRINTS" id="PR00598">
    <property type="entry name" value="HTHMARR"/>
</dbReference>
<evidence type="ECO:0000313" key="4">
    <source>
        <dbReference type="Proteomes" id="UP000007947"/>
    </source>
</evidence>
<dbReference type="Gene3D" id="1.10.10.10">
    <property type="entry name" value="Winged helix-like DNA-binding domain superfamily/Winged helix DNA-binding domain"/>
    <property type="match status" value="1"/>
</dbReference>
<evidence type="ECO:0000259" key="2">
    <source>
        <dbReference type="PROSITE" id="PS50995"/>
    </source>
</evidence>
<dbReference type="EMBL" id="AP012204">
    <property type="protein sequence ID" value="BAK37569.1"/>
    <property type="molecule type" value="Genomic_DNA"/>
</dbReference>
<dbReference type="HOGENOM" id="CLU_083287_4_2_11"/>
<feature type="domain" description="HTH marR-type" evidence="2">
    <location>
        <begin position="10"/>
        <end position="142"/>
    </location>
</feature>
<dbReference type="KEGG" id="mph:MLP_45550"/>
<feature type="compositionally biased region" description="Basic and acidic residues" evidence="1">
    <location>
        <begin position="147"/>
        <end position="156"/>
    </location>
</feature>
<dbReference type="InterPro" id="IPR036388">
    <property type="entry name" value="WH-like_DNA-bd_sf"/>
</dbReference>
<dbReference type="PANTHER" id="PTHR33164">
    <property type="entry name" value="TRANSCRIPTIONAL REGULATOR, MARR FAMILY"/>
    <property type="match status" value="1"/>
</dbReference>
<dbReference type="Pfam" id="PF12802">
    <property type="entry name" value="MarR_2"/>
    <property type="match status" value="1"/>
</dbReference>
<keyword evidence="4" id="KW-1185">Reference proteome</keyword>
<organism evidence="3 4">
    <name type="scientific">Microlunatus phosphovorus (strain ATCC 700054 / DSM 10555 / JCM 9379 / NBRC 101784 / NCIMB 13414 / VKM Ac-1990 / NM-1)</name>
    <dbReference type="NCBI Taxonomy" id="1032480"/>
    <lineage>
        <taxon>Bacteria</taxon>
        <taxon>Bacillati</taxon>
        <taxon>Actinomycetota</taxon>
        <taxon>Actinomycetes</taxon>
        <taxon>Propionibacteriales</taxon>
        <taxon>Propionibacteriaceae</taxon>
        <taxon>Microlunatus</taxon>
    </lineage>
</organism>
<dbReference type="PANTHER" id="PTHR33164:SF89">
    <property type="entry name" value="MARR FAMILY REGULATORY PROTEIN"/>
    <property type="match status" value="1"/>
</dbReference>
<proteinExistence type="predicted"/>
<evidence type="ECO:0000313" key="3">
    <source>
        <dbReference type="EMBL" id="BAK37569.1"/>
    </source>
</evidence>
<dbReference type="STRING" id="1032480.MLP_45550"/>
<name>F5XE21_MICPN</name>
<dbReference type="GO" id="GO:0003700">
    <property type="term" value="F:DNA-binding transcription factor activity"/>
    <property type="evidence" value="ECO:0007669"/>
    <property type="project" value="InterPro"/>
</dbReference>
<dbReference type="InterPro" id="IPR000835">
    <property type="entry name" value="HTH_MarR-typ"/>
</dbReference>
<feature type="region of interest" description="Disordered" evidence="1">
    <location>
        <begin position="147"/>
        <end position="174"/>
    </location>
</feature>
<protein>
    <submittedName>
        <fullName evidence="3">Putative MarR family transcriptional regulator</fullName>
    </submittedName>
</protein>
<reference evidence="3 4" key="1">
    <citation type="submission" date="2011-05" db="EMBL/GenBank/DDBJ databases">
        <title>Whole genome sequence of Microlunatus phosphovorus NM-1.</title>
        <authorList>
            <person name="Hosoyama A."/>
            <person name="Sasaki K."/>
            <person name="Harada T."/>
            <person name="Igarashi R."/>
            <person name="Kawakoshi A."/>
            <person name="Sasagawa M."/>
            <person name="Fukada J."/>
            <person name="Nakamura S."/>
            <person name="Katano Y."/>
            <person name="Hanada S."/>
            <person name="Kamagata Y."/>
            <person name="Nakamura N."/>
            <person name="Yamazaki S."/>
            <person name="Fujita N."/>
        </authorList>
    </citation>
    <scope>NUCLEOTIDE SEQUENCE [LARGE SCALE GENOMIC DNA]</scope>
    <source>
        <strain evidence="4">ATCC 700054 / DSM 10555 / JCM 9379 / NBRC 101784 / NCIMB 13414 / VKM Ac-1990 / NM-1</strain>
    </source>
</reference>
<dbReference type="SMART" id="SM00347">
    <property type="entry name" value="HTH_MARR"/>
    <property type="match status" value="1"/>
</dbReference>
<dbReference type="SUPFAM" id="SSF46785">
    <property type="entry name" value="Winged helix' DNA-binding domain"/>
    <property type="match status" value="1"/>
</dbReference>
<dbReference type="InterPro" id="IPR036390">
    <property type="entry name" value="WH_DNA-bd_sf"/>
</dbReference>
<dbReference type="OrthoDB" id="4462574at2"/>
<gene>
    <name evidence="3" type="ordered locus">MLP_45550</name>
</gene>
<dbReference type="eggNOG" id="COG1846">
    <property type="taxonomic scope" value="Bacteria"/>
</dbReference>
<dbReference type="InterPro" id="IPR039422">
    <property type="entry name" value="MarR/SlyA-like"/>
</dbReference>
<dbReference type="GO" id="GO:0006950">
    <property type="term" value="P:response to stress"/>
    <property type="evidence" value="ECO:0007669"/>
    <property type="project" value="TreeGrafter"/>
</dbReference>
<dbReference type="PROSITE" id="PS50995">
    <property type="entry name" value="HTH_MARR_2"/>
    <property type="match status" value="1"/>
</dbReference>
<sequence length="174" mass="18935">MLADMSSRRPRRIAFLLAQLGSDASAAFERALAPLGITASEAGLLRLIGRNPGIGQKAASEQLGVGPSRVVAVLDRLERQGNVERRRSTTDRRNHEVHLTAQGERLLAALRPIAESHEAAFTEGLDEGDIDRLADYLEAIAASRGLSRDVHRDTRGRSNAPVRSPRRSDGNTLR</sequence>
<dbReference type="Proteomes" id="UP000007947">
    <property type="component" value="Chromosome"/>
</dbReference>
<evidence type="ECO:0000256" key="1">
    <source>
        <dbReference type="SAM" id="MobiDB-lite"/>
    </source>
</evidence>